<gene>
    <name evidence="1" type="ORF">LEP1GSC133_4546</name>
</gene>
<dbReference type="EMBL" id="AKWF02000031">
    <property type="protein sequence ID" value="EMO64122.1"/>
    <property type="molecule type" value="Genomic_DNA"/>
</dbReference>
<evidence type="ECO:0000313" key="2">
    <source>
        <dbReference type="Proteomes" id="UP000012159"/>
    </source>
</evidence>
<dbReference type="AlphaFoldDB" id="M6W337"/>
<comment type="caution">
    <text evidence="1">The sequence shown here is derived from an EMBL/GenBank/DDBJ whole genome shotgun (WGS) entry which is preliminary data.</text>
</comment>
<organism evidence="1 2">
    <name type="scientific">Leptospira borgpetersenii serovar Pomona str. 200901868</name>
    <dbReference type="NCBI Taxonomy" id="1192866"/>
    <lineage>
        <taxon>Bacteria</taxon>
        <taxon>Pseudomonadati</taxon>
        <taxon>Spirochaetota</taxon>
        <taxon>Spirochaetia</taxon>
        <taxon>Leptospirales</taxon>
        <taxon>Leptospiraceae</taxon>
        <taxon>Leptospira</taxon>
    </lineage>
</organism>
<name>M6W337_LEPBO</name>
<proteinExistence type="predicted"/>
<evidence type="ECO:0000313" key="1">
    <source>
        <dbReference type="EMBL" id="EMO64122.1"/>
    </source>
</evidence>
<accession>M6W337</accession>
<protein>
    <submittedName>
        <fullName evidence="1">Uncharacterized protein</fullName>
    </submittedName>
</protein>
<sequence>MCLEGRPFDLEIALKNGSSDFLDITKAECKGLNCSLEAEYKTSAPAPLKMKIFGEILDNGYIEIEIDGKKDKYELVD</sequence>
<dbReference type="Proteomes" id="UP000012159">
    <property type="component" value="Unassembled WGS sequence"/>
</dbReference>
<reference evidence="1 2" key="1">
    <citation type="submission" date="2013-01" db="EMBL/GenBank/DDBJ databases">
        <authorList>
            <person name="Harkins D.M."/>
            <person name="Durkin A.S."/>
            <person name="Brinkac L.M."/>
            <person name="Haft D.H."/>
            <person name="Selengut J.D."/>
            <person name="Sanka R."/>
            <person name="DePew J."/>
            <person name="Purushe J."/>
            <person name="Picardeau M."/>
            <person name="Werts C."/>
            <person name="Goarant C."/>
            <person name="Vinetz J.M."/>
            <person name="Sutton G.G."/>
            <person name="Nierman W.C."/>
            <person name="Fouts D.E."/>
        </authorList>
    </citation>
    <scope>NUCLEOTIDE SEQUENCE [LARGE SCALE GENOMIC DNA]</scope>
    <source>
        <strain evidence="1 2">200901868</strain>
    </source>
</reference>